<dbReference type="KEGG" id="sjv:SJAV_26220"/>
<evidence type="ECO:0000256" key="1">
    <source>
        <dbReference type="ARBA" id="ARBA00023118"/>
    </source>
</evidence>
<evidence type="ECO:0000313" key="3">
    <source>
        <dbReference type="EMBL" id="BFH74678.1"/>
    </source>
</evidence>
<dbReference type="NCBIfam" id="TIGR01898">
    <property type="entry name" value="cas_TM1791_cmr6"/>
    <property type="match status" value="1"/>
</dbReference>
<dbReference type="EMBL" id="AP031322">
    <property type="protein sequence ID" value="BFH74678.1"/>
    <property type="molecule type" value="Genomic_DNA"/>
</dbReference>
<feature type="domain" description="CRISPR type III-associated protein" evidence="2">
    <location>
        <begin position="121"/>
        <end position="257"/>
    </location>
</feature>
<dbReference type="InterPro" id="IPR005537">
    <property type="entry name" value="RAMP_III_fam"/>
</dbReference>
<keyword evidence="1" id="KW-0051">Antiviral defense</keyword>
<name>A0AAT9GVK6_9CREN</name>
<evidence type="ECO:0000259" key="2">
    <source>
        <dbReference type="Pfam" id="PF03787"/>
    </source>
</evidence>
<proteinExistence type="predicted"/>
<dbReference type="InterPro" id="IPR010172">
    <property type="entry name" value="CRISPR-assoc_prot_TM1791"/>
</dbReference>
<gene>
    <name evidence="3" type="ORF">SJAV_26220</name>
</gene>
<dbReference type="PANTHER" id="PTHR39965">
    <property type="entry name" value="CRISPR SYSTEM CMR SUBUNIT CMR6"/>
    <property type="match status" value="1"/>
</dbReference>
<reference evidence="3" key="1">
    <citation type="submission" date="2024-03" db="EMBL/GenBank/DDBJ databases">
        <title>Complete genome sequence of Sulfurisphaera javensis strain KD-1.</title>
        <authorList>
            <person name="Sakai H."/>
            <person name="Nur N."/>
            <person name="Suwanto A."/>
            <person name="Kurosawa N."/>
        </authorList>
    </citation>
    <scope>NUCLEOTIDE SEQUENCE</scope>
    <source>
        <strain evidence="3">KD-1</strain>
    </source>
</reference>
<accession>A0AAT9GVK6</accession>
<sequence>MVTELDVIQVVDYVLGNLKKDENVVMNLYSFATLSSITYNCISSGCLRSDLSANEIRKLTLTRIAKLSTLSEQKRKEIENMFREIKGALKKSGYKVAEIEITTKSRTIAGVSSSFLYELTEVGIYFDWVLNLPFIPGSEIKGVVRAGINDPELEEMIFGGEEKGISKVGFTDAYPIDPVGSYTLIPDVMTPHYQGAKNELEVKPRPIFFLTVPPNVTFKFLMYHREDDLGSMVCRRIPLIIASGLGAKTSVGYSYFKLKEMVYNA</sequence>
<dbReference type="PANTHER" id="PTHR39965:SF1">
    <property type="entry name" value="CRISPR SYSTEM CMR SUBUNIT CMR6"/>
    <property type="match status" value="1"/>
</dbReference>
<organism evidence="3">
    <name type="scientific">Sulfurisphaera javensis</name>
    <dbReference type="NCBI Taxonomy" id="2049879"/>
    <lineage>
        <taxon>Archaea</taxon>
        <taxon>Thermoproteota</taxon>
        <taxon>Thermoprotei</taxon>
        <taxon>Sulfolobales</taxon>
        <taxon>Sulfolobaceae</taxon>
        <taxon>Sulfurisphaera</taxon>
    </lineage>
</organism>
<dbReference type="GO" id="GO:0051607">
    <property type="term" value="P:defense response to virus"/>
    <property type="evidence" value="ECO:0007669"/>
    <property type="project" value="UniProtKB-KW"/>
</dbReference>
<protein>
    <recommendedName>
        <fullName evidence="2">CRISPR type III-associated protein domain-containing protein</fullName>
    </recommendedName>
</protein>
<dbReference type="AlphaFoldDB" id="A0AAT9GVK6"/>
<dbReference type="Pfam" id="PF03787">
    <property type="entry name" value="RAMPs"/>
    <property type="match status" value="1"/>
</dbReference>